<dbReference type="InterPro" id="IPR000626">
    <property type="entry name" value="Ubiquitin-like_dom"/>
</dbReference>
<feature type="compositionally biased region" description="Polar residues" evidence="1">
    <location>
        <begin position="183"/>
        <end position="197"/>
    </location>
</feature>
<evidence type="ECO:0000313" key="5">
    <source>
        <dbReference type="EMBL" id="SUZ08470.1"/>
    </source>
</evidence>
<feature type="compositionally biased region" description="Basic residues" evidence="1">
    <location>
        <begin position="164"/>
        <end position="178"/>
    </location>
</feature>
<dbReference type="Pfam" id="PF02179">
    <property type="entry name" value="BAG"/>
    <property type="match status" value="1"/>
</dbReference>
<reference evidence="6" key="1">
    <citation type="journal article" date="2013" name="Nat. Genet.">
        <title>The wheat powdery mildew genome shows the unique evolution of an obligate biotroph.</title>
        <authorList>
            <person name="Wicker T."/>
            <person name="Oberhaensli S."/>
            <person name="Parlange F."/>
            <person name="Buchmann J.P."/>
            <person name="Shatalina M."/>
            <person name="Roffler S."/>
            <person name="Ben-David R."/>
            <person name="Dolezel J."/>
            <person name="Simkova H."/>
            <person name="Schulze-Lefert P."/>
            <person name="Spanu P.D."/>
            <person name="Bruggmann R."/>
            <person name="Amselem J."/>
            <person name="Quesneville H."/>
            <person name="Ver Loren van Themaat E."/>
            <person name="Paape T."/>
            <person name="Shimizu K.K."/>
            <person name="Keller B."/>
        </authorList>
    </citation>
    <scope>NUCLEOTIDE SEQUENCE [LARGE SCALE GENOMIC DNA]</scope>
    <source>
        <strain evidence="6">96224</strain>
    </source>
</reference>
<feature type="compositionally biased region" description="Basic and acidic residues" evidence="1">
    <location>
        <begin position="42"/>
        <end position="55"/>
    </location>
</feature>
<evidence type="ECO:0000313" key="4">
    <source>
        <dbReference type="EMBL" id="EPQ66358.1"/>
    </source>
</evidence>
<organism evidence="5">
    <name type="scientific">Blumeria graminis f. sp. tritici 96224</name>
    <dbReference type="NCBI Taxonomy" id="1268274"/>
    <lineage>
        <taxon>Eukaryota</taxon>
        <taxon>Fungi</taxon>
        <taxon>Dikarya</taxon>
        <taxon>Ascomycota</taxon>
        <taxon>Pezizomycotina</taxon>
        <taxon>Leotiomycetes</taxon>
        <taxon>Erysiphales</taxon>
        <taxon>Erysiphaceae</taxon>
        <taxon>Blumeria</taxon>
    </lineage>
</organism>
<evidence type="ECO:0000313" key="6">
    <source>
        <dbReference type="Proteomes" id="UP000053110"/>
    </source>
</evidence>
<dbReference type="SMART" id="SM00264">
    <property type="entry name" value="BAG"/>
    <property type="match status" value="1"/>
</dbReference>
<dbReference type="OrthoDB" id="417450at2759"/>
<gene>
    <name evidence="4" type="ORF">BGT96224_3173</name>
    <name evidence="5" type="ORF">BGT96224V2_LOCUS1656</name>
</gene>
<evidence type="ECO:0000259" key="2">
    <source>
        <dbReference type="PROSITE" id="PS50053"/>
    </source>
</evidence>
<name>A0A061HLL2_BLUGR</name>
<dbReference type="PROSITE" id="PS50053">
    <property type="entry name" value="UBIQUITIN_2"/>
    <property type="match status" value="1"/>
</dbReference>
<dbReference type="HOGENOM" id="CLU_032998_0_0_1"/>
<dbReference type="EMBL" id="KE374996">
    <property type="protein sequence ID" value="EPQ66358.1"/>
    <property type="molecule type" value="Genomic_DNA"/>
</dbReference>
<sequence length="294" mass="32883">MSGWSRALWGGNRPKLSPFGSRANPPNVTEEDYSYITSQDLASRERASETSRHSEPSSLQTDCDVLLVKSDGITYPVKFPSRSIADGILQVKDLREKITAIMELREGKIQDMKLLHKGQQLNDDCRPCRDYDLKNHSEILCILDKPQSQLDNSSELDQNTEDKKKKRSRGKKGRKAALKNKDSNLSQPDNSASSRPVTPSPPGVQSLIEKLSTISSHFHTKILPLCVQFTASPPDDTKKKDFEHKKLSETIMNEVILKLDAVDTEGSSDAREKRRAIVREVQEVLSSLDKAVGI</sequence>
<proteinExistence type="predicted"/>
<protein>
    <submittedName>
        <fullName evidence="5">Bgt-3173</fullName>
    </submittedName>
</protein>
<dbReference type="SUPFAM" id="SSF54236">
    <property type="entry name" value="Ubiquitin-like"/>
    <property type="match status" value="1"/>
</dbReference>
<dbReference type="EMBL" id="UIGY01000023">
    <property type="protein sequence ID" value="SUZ08470.1"/>
    <property type="molecule type" value="Genomic_DNA"/>
</dbReference>
<dbReference type="SUPFAM" id="SSF63491">
    <property type="entry name" value="BAG domain"/>
    <property type="match status" value="1"/>
</dbReference>
<dbReference type="InterPro" id="IPR003103">
    <property type="entry name" value="BAG_domain"/>
</dbReference>
<feature type="domain" description="BAG" evidence="3">
    <location>
        <begin position="228"/>
        <end position="292"/>
    </location>
</feature>
<dbReference type="CDD" id="cd17039">
    <property type="entry name" value="Ubl_ubiquitin_like"/>
    <property type="match status" value="1"/>
</dbReference>
<feature type="region of interest" description="Disordered" evidence="1">
    <location>
        <begin position="150"/>
        <end position="205"/>
    </location>
</feature>
<dbReference type="GO" id="GO:0051087">
    <property type="term" value="F:protein-folding chaperone binding"/>
    <property type="evidence" value="ECO:0007669"/>
    <property type="project" value="InterPro"/>
</dbReference>
<evidence type="ECO:0000256" key="1">
    <source>
        <dbReference type="SAM" id="MobiDB-lite"/>
    </source>
</evidence>
<reference evidence="5" key="3">
    <citation type="submission" date="2018-07" db="EMBL/GenBank/DDBJ databases">
        <authorList>
            <person name="Quirk P.G."/>
            <person name="Krulwich T.A."/>
        </authorList>
    </citation>
    <scope>NUCLEOTIDE SEQUENCE</scope>
    <source>
        <strain evidence="5">96224</strain>
    </source>
</reference>
<reference evidence="4" key="2">
    <citation type="submission" date="2013-01" db="EMBL/GenBank/DDBJ databases">
        <title>The wheat powdery mildew genome reveals unique evolution of an obligate biotroph.</title>
        <authorList>
            <person name="Oberhaensli S."/>
            <person name="Wicker T."/>
            <person name="Keller B."/>
        </authorList>
    </citation>
    <scope>NUCLEOTIDE SEQUENCE</scope>
    <source>
        <strain evidence="4">96224</strain>
    </source>
</reference>
<dbReference type="Proteomes" id="UP000053110">
    <property type="component" value="Unassembled WGS sequence"/>
</dbReference>
<dbReference type="PROSITE" id="PS51035">
    <property type="entry name" value="BAG"/>
    <property type="match status" value="1"/>
</dbReference>
<feature type="domain" description="Ubiquitin-like" evidence="2">
    <location>
        <begin position="91"/>
        <end position="148"/>
    </location>
</feature>
<feature type="region of interest" description="Disordered" evidence="1">
    <location>
        <begin position="1"/>
        <end position="60"/>
    </location>
</feature>
<dbReference type="InterPro" id="IPR036533">
    <property type="entry name" value="BAG_dom_sf"/>
</dbReference>
<dbReference type="InterPro" id="IPR029071">
    <property type="entry name" value="Ubiquitin-like_domsf"/>
</dbReference>
<dbReference type="Gene3D" id="1.20.58.120">
    <property type="entry name" value="BAG domain"/>
    <property type="match status" value="1"/>
</dbReference>
<accession>A0A061HLL2</accession>
<dbReference type="Gene3D" id="3.10.20.90">
    <property type="entry name" value="Phosphatidylinositol 3-kinase Catalytic Subunit, Chain A, domain 1"/>
    <property type="match status" value="1"/>
</dbReference>
<dbReference type="AlphaFoldDB" id="A0A061HLL2"/>
<evidence type="ECO:0000259" key="3">
    <source>
        <dbReference type="PROSITE" id="PS51035"/>
    </source>
</evidence>